<organism evidence="2 3">
    <name type="scientific">Pseudomonas fluorescens HK44</name>
    <dbReference type="NCBI Taxonomy" id="1042209"/>
    <lineage>
        <taxon>Bacteria</taxon>
        <taxon>Pseudomonadati</taxon>
        <taxon>Pseudomonadota</taxon>
        <taxon>Gammaproteobacteria</taxon>
        <taxon>Pseudomonadales</taxon>
        <taxon>Pseudomonadaceae</taxon>
        <taxon>Pseudomonas</taxon>
    </lineage>
</organism>
<dbReference type="PATRIC" id="fig|1042209.11.peg.68"/>
<dbReference type="AlphaFoldDB" id="A0A010SCJ9"/>
<dbReference type="Proteomes" id="UP000022611">
    <property type="component" value="Unassembled WGS sequence"/>
</dbReference>
<evidence type="ECO:0000313" key="2">
    <source>
        <dbReference type="EMBL" id="EXF91025.1"/>
    </source>
</evidence>
<feature type="compositionally biased region" description="Basic and acidic residues" evidence="1">
    <location>
        <begin position="92"/>
        <end position="101"/>
    </location>
</feature>
<comment type="caution">
    <text evidence="2">The sequence shown here is derived from an EMBL/GenBank/DDBJ whole genome shotgun (WGS) entry which is preliminary data.</text>
</comment>
<protein>
    <submittedName>
        <fullName evidence="2">Uncharacterized protein</fullName>
    </submittedName>
</protein>
<evidence type="ECO:0000256" key="1">
    <source>
        <dbReference type="SAM" id="MobiDB-lite"/>
    </source>
</evidence>
<dbReference type="EMBL" id="AFOY02000029">
    <property type="protein sequence ID" value="EXF91025.1"/>
    <property type="molecule type" value="Genomic_DNA"/>
</dbReference>
<sequence length="113" mass="12908">MDERKERELKNYLDLLFWMETASSAEIQGTLAVASGVTKEDLHLAVKCMMESYRPGLARYFPHLKPNRSFLAELRYQHAALAEAMQLLEDSLTQRKHDPSLSHEGMTPPCSEV</sequence>
<keyword evidence="2" id="KW-0614">Plasmid</keyword>
<feature type="region of interest" description="Disordered" evidence="1">
    <location>
        <begin position="92"/>
        <end position="113"/>
    </location>
</feature>
<dbReference type="OrthoDB" id="7005550at2"/>
<name>A0A010SCJ9_PSEFL</name>
<dbReference type="HOGENOM" id="CLU_2131326_0_0_6"/>
<geneLocation type="plasmid" evidence="2">
    <name>pUTK21</name>
</geneLocation>
<gene>
    <name evidence="2" type="ORF">HK44_029345</name>
</gene>
<proteinExistence type="predicted"/>
<dbReference type="RefSeq" id="WP_019694556.1">
    <property type="nucleotide sequence ID" value="NZ_AFOY02000029.1"/>
</dbReference>
<accession>A0A010SCJ9</accession>
<evidence type="ECO:0000313" key="3">
    <source>
        <dbReference type="Proteomes" id="UP000022611"/>
    </source>
</evidence>
<reference evidence="2 3" key="1">
    <citation type="journal article" date="2011" name="J. Bacteriol.">
        <title>Draft genome sequence of the polycyclic aromatic hydrocarbon-degrading, genetically engineered bioluminescent bioreporter Pseudomonas fluorescens HK44.</title>
        <authorList>
            <person name="Chauhan A."/>
            <person name="Layton A.C."/>
            <person name="Williams D.E."/>
            <person name="Smartt A.E."/>
            <person name="Ripp S."/>
            <person name="Karpinets T.V."/>
            <person name="Brown S.D."/>
            <person name="Sayler G.S."/>
        </authorList>
    </citation>
    <scope>NUCLEOTIDE SEQUENCE [LARGE SCALE GENOMIC DNA]</scope>
    <source>
        <strain evidence="2 3">HK44</strain>
        <plasmid evidence="2">pUTK21</plasmid>
    </source>
</reference>